<dbReference type="Gene3D" id="3.40.390.30">
    <property type="entry name" value="Metalloproteases ('zincins'), catalytic domain"/>
    <property type="match status" value="1"/>
</dbReference>
<evidence type="ECO:0000256" key="2">
    <source>
        <dbReference type="ARBA" id="ARBA00022722"/>
    </source>
</evidence>
<dbReference type="InterPro" id="IPR023091">
    <property type="entry name" value="MetalPrtase_cat_dom_sf_prd"/>
</dbReference>
<dbReference type="AlphaFoldDB" id="A0A1F5EJK4"/>
<comment type="function">
    <text evidence="7">Single strand-specific metallo-endoribonuclease involved in late-stage 70S ribosome quality control and in maturation of the 3' terminus of the 16S rRNA.</text>
</comment>
<evidence type="ECO:0000256" key="6">
    <source>
        <dbReference type="ARBA" id="ARBA00022833"/>
    </source>
</evidence>
<evidence type="ECO:0000256" key="5">
    <source>
        <dbReference type="ARBA" id="ARBA00022801"/>
    </source>
</evidence>
<keyword evidence="4 7" id="KW-0255">Endonuclease</keyword>
<evidence type="ECO:0000256" key="4">
    <source>
        <dbReference type="ARBA" id="ARBA00022759"/>
    </source>
</evidence>
<sequence>MDIKNTTKGKLPSLPFENIKNKVLGKNYELSLVFIGNKLSRKLNNKYRNLDKPTNILSFPLSDSEGEIFINLNLVPKEAPKFNKTPTKFIAYLFIHGVIHLKGFEHSSKMEAKENKILNFFNL</sequence>
<dbReference type="SUPFAM" id="SSF55486">
    <property type="entry name" value="Metalloproteases ('zincins'), catalytic domain"/>
    <property type="match status" value="1"/>
</dbReference>
<evidence type="ECO:0000256" key="3">
    <source>
        <dbReference type="ARBA" id="ARBA00022723"/>
    </source>
</evidence>
<dbReference type="PANTHER" id="PTHR46986:SF1">
    <property type="entry name" value="ENDORIBONUCLEASE YBEY, CHLOROPLASTIC"/>
    <property type="match status" value="1"/>
</dbReference>
<gene>
    <name evidence="7" type="primary">ybeY</name>
    <name evidence="8" type="ORF">A2442_02420</name>
</gene>
<dbReference type="NCBIfam" id="TIGR00043">
    <property type="entry name" value="rRNA maturation RNase YbeY"/>
    <property type="match status" value="1"/>
</dbReference>
<organism evidence="8 9">
    <name type="scientific">Candidatus Campbellbacteria bacterium RIFOXYC2_FULL_35_25</name>
    <dbReference type="NCBI Taxonomy" id="1797582"/>
    <lineage>
        <taxon>Bacteria</taxon>
        <taxon>Candidatus Campbelliibacteriota</taxon>
    </lineage>
</organism>
<accession>A0A1F5EJK4</accession>
<keyword evidence="6 7" id="KW-0862">Zinc</keyword>
<dbReference type="Proteomes" id="UP000179003">
    <property type="component" value="Unassembled WGS sequence"/>
</dbReference>
<comment type="subcellular location">
    <subcellularLocation>
        <location evidence="7">Cytoplasm</location>
    </subcellularLocation>
</comment>
<dbReference type="GO" id="GO:0004521">
    <property type="term" value="F:RNA endonuclease activity"/>
    <property type="evidence" value="ECO:0007669"/>
    <property type="project" value="UniProtKB-UniRule"/>
</dbReference>
<keyword evidence="7" id="KW-0698">rRNA processing</keyword>
<evidence type="ECO:0000313" key="8">
    <source>
        <dbReference type="EMBL" id="OGD67578.1"/>
    </source>
</evidence>
<keyword evidence="3 7" id="KW-0479">Metal-binding</keyword>
<feature type="binding site" evidence="7">
    <location>
        <position position="96"/>
    </location>
    <ligand>
        <name>Zn(2+)</name>
        <dbReference type="ChEBI" id="CHEBI:29105"/>
        <note>catalytic</note>
    </ligand>
</feature>
<keyword evidence="7" id="KW-0963">Cytoplasm</keyword>
<feature type="binding site" evidence="7">
    <location>
        <position position="106"/>
    </location>
    <ligand>
        <name>Zn(2+)</name>
        <dbReference type="ChEBI" id="CHEBI:29105"/>
        <note>catalytic</note>
    </ligand>
</feature>
<comment type="caution">
    <text evidence="8">The sequence shown here is derived from an EMBL/GenBank/DDBJ whole genome shotgun (WGS) entry which is preliminary data.</text>
</comment>
<dbReference type="GO" id="GO:0004222">
    <property type="term" value="F:metalloendopeptidase activity"/>
    <property type="evidence" value="ECO:0007669"/>
    <property type="project" value="InterPro"/>
</dbReference>
<keyword evidence="2 7" id="KW-0540">Nuclease</keyword>
<dbReference type="HAMAP" id="MF_00009">
    <property type="entry name" value="Endoribonucl_YbeY"/>
    <property type="match status" value="1"/>
</dbReference>
<evidence type="ECO:0000256" key="7">
    <source>
        <dbReference type="HAMAP-Rule" id="MF_00009"/>
    </source>
</evidence>
<dbReference type="EMBL" id="MFAE01000003">
    <property type="protein sequence ID" value="OGD67578.1"/>
    <property type="molecule type" value="Genomic_DNA"/>
</dbReference>
<keyword evidence="5 7" id="KW-0378">Hydrolase</keyword>
<comment type="similarity">
    <text evidence="1 7">Belongs to the endoribonuclease YbeY family.</text>
</comment>
<keyword evidence="7" id="KW-0690">Ribosome biogenesis</keyword>
<dbReference type="EC" id="3.1.-.-" evidence="7"/>
<name>A0A1F5EJK4_9BACT</name>
<evidence type="ECO:0000256" key="1">
    <source>
        <dbReference type="ARBA" id="ARBA00010875"/>
    </source>
</evidence>
<dbReference type="GO" id="GO:0005737">
    <property type="term" value="C:cytoplasm"/>
    <property type="evidence" value="ECO:0007669"/>
    <property type="project" value="UniProtKB-SubCell"/>
</dbReference>
<dbReference type="STRING" id="1797582.A2442_02420"/>
<feature type="binding site" evidence="7">
    <location>
        <position position="100"/>
    </location>
    <ligand>
        <name>Zn(2+)</name>
        <dbReference type="ChEBI" id="CHEBI:29105"/>
        <note>catalytic</note>
    </ligand>
</feature>
<dbReference type="InterPro" id="IPR002036">
    <property type="entry name" value="YbeY"/>
</dbReference>
<reference evidence="8 9" key="1">
    <citation type="journal article" date="2016" name="Nat. Commun.">
        <title>Thousands of microbial genomes shed light on interconnected biogeochemical processes in an aquifer system.</title>
        <authorList>
            <person name="Anantharaman K."/>
            <person name="Brown C.T."/>
            <person name="Hug L.A."/>
            <person name="Sharon I."/>
            <person name="Castelle C.J."/>
            <person name="Probst A.J."/>
            <person name="Thomas B.C."/>
            <person name="Singh A."/>
            <person name="Wilkins M.J."/>
            <person name="Karaoz U."/>
            <person name="Brodie E.L."/>
            <person name="Williams K.H."/>
            <person name="Hubbard S.S."/>
            <person name="Banfield J.F."/>
        </authorList>
    </citation>
    <scope>NUCLEOTIDE SEQUENCE [LARGE SCALE GENOMIC DNA]</scope>
</reference>
<protein>
    <recommendedName>
        <fullName evidence="7">Endoribonuclease YbeY</fullName>
        <ecNumber evidence="7">3.1.-.-</ecNumber>
    </recommendedName>
</protein>
<comment type="cofactor">
    <cofactor evidence="7">
        <name>Zn(2+)</name>
        <dbReference type="ChEBI" id="CHEBI:29105"/>
    </cofactor>
    <text evidence="7">Binds 1 zinc ion.</text>
</comment>
<dbReference type="Pfam" id="PF02130">
    <property type="entry name" value="YbeY"/>
    <property type="match status" value="1"/>
</dbReference>
<proteinExistence type="inferred from homology"/>
<dbReference type="GO" id="GO:0008270">
    <property type="term" value="F:zinc ion binding"/>
    <property type="evidence" value="ECO:0007669"/>
    <property type="project" value="UniProtKB-UniRule"/>
</dbReference>
<dbReference type="GO" id="GO:0006364">
    <property type="term" value="P:rRNA processing"/>
    <property type="evidence" value="ECO:0007669"/>
    <property type="project" value="UniProtKB-UniRule"/>
</dbReference>
<evidence type="ECO:0000313" key="9">
    <source>
        <dbReference type="Proteomes" id="UP000179003"/>
    </source>
</evidence>
<dbReference type="PANTHER" id="PTHR46986">
    <property type="entry name" value="ENDORIBONUCLEASE YBEY, CHLOROPLASTIC"/>
    <property type="match status" value="1"/>
</dbReference>